<reference evidence="3" key="1">
    <citation type="journal article" date="2019" name="Int. J. Syst. Evol. Microbiol.">
        <title>The Global Catalogue of Microorganisms (GCM) 10K type strain sequencing project: providing services to taxonomists for standard genome sequencing and annotation.</title>
        <authorList>
            <consortium name="The Broad Institute Genomics Platform"/>
            <consortium name="The Broad Institute Genome Sequencing Center for Infectious Disease"/>
            <person name="Wu L."/>
            <person name="Ma J."/>
        </authorList>
    </citation>
    <scope>NUCLEOTIDE SEQUENCE [LARGE SCALE GENOMIC DNA]</scope>
    <source>
        <strain evidence="3">JCM 17342</strain>
    </source>
</reference>
<gene>
    <name evidence="2" type="ORF">GCM10022247_24910</name>
</gene>
<keyword evidence="3" id="KW-1185">Reference proteome</keyword>
<proteinExistence type="predicted"/>
<keyword evidence="1" id="KW-0732">Signal</keyword>
<organism evidence="2 3">
    <name type="scientific">Allokutzneria multivorans</name>
    <dbReference type="NCBI Taxonomy" id="1142134"/>
    <lineage>
        <taxon>Bacteria</taxon>
        <taxon>Bacillati</taxon>
        <taxon>Actinomycetota</taxon>
        <taxon>Actinomycetes</taxon>
        <taxon>Pseudonocardiales</taxon>
        <taxon>Pseudonocardiaceae</taxon>
        <taxon>Allokutzneria</taxon>
    </lineage>
</organism>
<feature type="chain" id="PRO_5046494291" description="Secreted protein" evidence="1">
    <location>
        <begin position="30"/>
        <end position="124"/>
    </location>
</feature>
<dbReference type="Proteomes" id="UP001501747">
    <property type="component" value="Unassembled WGS sequence"/>
</dbReference>
<evidence type="ECO:0000313" key="3">
    <source>
        <dbReference type="Proteomes" id="UP001501747"/>
    </source>
</evidence>
<dbReference type="EMBL" id="BAABAL010000007">
    <property type="protein sequence ID" value="GAA4003091.1"/>
    <property type="molecule type" value="Genomic_DNA"/>
</dbReference>
<protein>
    <recommendedName>
        <fullName evidence="4">Secreted protein</fullName>
    </recommendedName>
</protein>
<evidence type="ECO:0008006" key="4">
    <source>
        <dbReference type="Google" id="ProtNLM"/>
    </source>
</evidence>
<feature type="signal peptide" evidence="1">
    <location>
        <begin position="1"/>
        <end position="29"/>
    </location>
</feature>
<dbReference type="RefSeq" id="WP_344874044.1">
    <property type="nucleotide sequence ID" value="NZ_BAABAL010000007.1"/>
</dbReference>
<evidence type="ECO:0000313" key="2">
    <source>
        <dbReference type="EMBL" id="GAA4003091.1"/>
    </source>
</evidence>
<name>A0ABP7RW33_9PSEU</name>
<sequence length="124" mass="12865">MSVRITAISAAVAALAASAALVLPGDAVAAATGELLQPKENLECGFTRSYVADSKGWGPYPHYRHCSQDGKPVMLLTHTNGPDGNFCSPAHAEHEASAVPNVKTEKGEYEVMWVEVVGPCGGAG</sequence>
<evidence type="ECO:0000256" key="1">
    <source>
        <dbReference type="SAM" id="SignalP"/>
    </source>
</evidence>
<accession>A0ABP7RW33</accession>
<comment type="caution">
    <text evidence="2">The sequence shown here is derived from an EMBL/GenBank/DDBJ whole genome shotgun (WGS) entry which is preliminary data.</text>
</comment>